<dbReference type="STRING" id="1267423.SAMN05216290_3848"/>
<organism evidence="1 2">
    <name type="scientific">Roseivirga pacifica</name>
    <dbReference type="NCBI Taxonomy" id="1267423"/>
    <lineage>
        <taxon>Bacteria</taxon>
        <taxon>Pseudomonadati</taxon>
        <taxon>Bacteroidota</taxon>
        <taxon>Cytophagia</taxon>
        <taxon>Cytophagales</taxon>
        <taxon>Roseivirgaceae</taxon>
        <taxon>Roseivirga</taxon>
    </lineage>
</organism>
<dbReference type="AlphaFoldDB" id="A0A1I0RMU7"/>
<protein>
    <submittedName>
        <fullName evidence="1">Uncharacterized protein</fullName>
    </submittedName>
</protein>
<dbReference type="EMBL" id="FOIR01000005">
    <property type="protein sequence ID" value="SEW42533.1"/>
    <property type="molecule type" value="Genomic_DNA"/>
</dbReference>
<sequence length="105" mass="12164">MQKMNKEEMGEFSNWFKKTFKKCYCEQGNLIDEDGFSELVQLVLDGEADDESRSVFEEKIKTCVKSNFTYEKEKSIQAEIKAKLCAHRSELPKDLAQTIKNSVNL</sequence>
<accession>A0A1I0RMU7</accession>
<proteinExistence type="predicted"/>
<name>A0A1I0RMU7_9BACT</name>
<dbReference type="Proteomes" id="UP000199437">
    <property type="component" value="Unassembled WGS sequence"/>
</dbReference>
<reference evidence="2" key="1">
    <citation type="submission" date="2016-10" db="EMBL/GenBank/DDBJ databases">
        <authorList>
            <person name="Varghese N."/>
            <person name="Submissions S."/>
        </authorList>
    </citation>
    <scope>NUCLEOTIDE SEQUENCE [LARGE SCALE GENOMIC DNA]</scope>
    <source>
        <strain evidence="2">CGMCC 1.12402</strain>
    </source>
</reference>
<keyword evidence="2" id="KW-1185">Reference proteome</keyword>
<gene>
    <name evidence="1" type="ORF">SAMN05216290_3848</name>
</gene>
<evidence type="ECO:0000313" key="2">
    <source>
        <dbReference type="Proteomes" id="UP000199437"/>
    </source>
</evidence>
<evidence type="ECO:0000313" key="1">
    <source>
        <dbReference type="EMBL" id="SEW42533.1"/>
    </source>
</evidence>